<dbReference type="AlphaFoldDB" id="A0AAE0F276"/>
<dbReference type="EMBL" id="LGRX02027785">
    <property type="protein sequence ID" value="KAK3248799.1"/>
    <property type="molecule type" value="Genomic_DNA"/>
</dbReference>
<keyword evidence="3" id="KW-1185">Reference proteome</keyword>
<name>A0AAE0F276_9CHLO</name>
<proteinExistence type="predicted"/>
<organism evidence="2 3">
    <name type="scientific">Cymbomonas tetramitiformis</name>
    <dbReference type="NCBI Taxonomy" id="36881"/>
    <lineage>
        <taxon>Eukaryota</taxon>
        <taxon>Viridiplantae</taxon>
        <taxon>Chlorophyta</taxon>
        <taxon>Pyramimonadophyceae</taxon>
        <taxon>Pyramimonadales</taxon>
        <taxon>Pyramimonadaceae</taxon>
        <taxon>Cymbomonas</taxon>
    </lineage>
</organism>
<evidence type="ECO:0000256" key="1">
    <source>
        <dbReference type="SAM" id="MobiDB-lite"/>
    </source>
</evidence>
<dbReference type="Proteomes" id="UP001190700">
    <property type="component" value="Unassembled WGS sequence"/>
</dbReference>
<feature type="region of interest" description="Disordered" evidence="1">
    <location>
        <begin position="1"/>
        <end position="28"/>
    </location>
</feature>
<gene>
    <name evidence="2" type="ORF">CYMTET_41748</name>
</gene>
<comment type="caution">
    <text evidence="2">The sequence shown here is derived from an EMBL/GenBank/DDBJ whole genome shotgun (WGS) entry which is preliminary data.</text>
</comment>
<protein>
    <submittedName>
        <fullName evidence="2">Uncharacterized protein</fullName>
    </submittedName>
</protein>
<evidence type="ECO:0000313" key="2">
    <source>
        <dbReference type="EMBL" id="KAK3248799.1"/>
    </source>
</evidence>
<sequence>MGSGEQHFVQYESSEDHESESPPGYFDDSCSYEEEELAYEGHLAAMYFSPDRLEQDETLDTGFLGDAYGCVLEPPLGEGFLPRSEFNVGAFSFVDQPAVDNEDVYSAEEWAA</sequence>
<evidence type="ECO:0000313" key="3">
    <source>
        <dbReference type="Proteomes" id="UP001190700"/>
    </source>
</evidence>
<accession>A0AAE0F276</accession>
<reference evidence="2 3" key="1">
    <citation type="journal article" date="2015" name="Genome Biol. Evol.">
        <title>Comparative Genomics of a Bacterivorous Green Alga Reveals Evolutionary Causalities and Consequences of Phago-Mixotrophic Mode of Nutrition.</title>
        <authorList>
            <person name="Burns J.A."/>
            <person name="Paasch A."/>
            <person name="Narechania A."/>
            <person name="Kim E."/>
        </authorList>
    </citation>
    <scope>NUCLEOTIDE SEQUENCE [LARGE SCALE GENOMIC DNA]</scope>
    <source>
        <strain evidence="2 3">PLY_AMNH</strain>
    </source>
</reference>